<keyword evidence="2" id="KW-1185">Reference proteome</keyword>
<evidence type="ECO:0000313" key="2">
    <source>
        <dbReference type="Proteomes" id="UP000594030"/>
    </source>
</evidence>
<dbReference type="RefSeq" id="YP_010111171.1">
    <property type="nucleotide sequence ID" value="NC_055878.1"/>
</dbReference>
<name>A0A7M1RX47_9CAUD</name>
<proteinExistence type="predicted"/>
<accession>A0A7M1RX47</accession>
<dbReference type="GeneID" id="65129505"/>
<evidence type="ECO:0000313" key="1">
    <source>
        <dbReference type="EMBL" id="QOR59013.1"/>
    </source>
</evidence>
<protein>
    <submittedName>
        <fullName evidence="1">Uncharacterized protein</fullName>
    </submittedName>
</protein>
<dbReference type="EMBL" id="MT774385">
    <property type="protein sequence ID" value="QOR59013.1"/>
    <property type="molecule type" value="Genomic_DNA"/>
</dbReference>
<sequence length="80" mass="9682">MNKIKLAHFDNPKWTYNQLCEYAQKYRKALKCKMKDASSKHDWSTALATANEYKKLMRYNSIPRYILIQRLTEVQTFIYK</sequence>
<reference evidence="1 2" key="1">
    <citation type="submission" date="2020-07" db="EMBL/GenBank/DDBJ databases">
        <title>Taxonomic proposal: Crassvirales, a new order of highly abundant and diverse bacterial viruses.</title>
        <authorList>
            <person name="Shkoporov A.N."/>
            <person name="Stockdale S.R."/>
            <person name="Guerin E."/>
            <person name="Ross R.P."/>
            <person name="Hill C."/>
        </authorList>
    </citation>
    <scope>NUCLEOTIDE SEQUENCE [LARGE SCALE GENOMIC DNA]</scope>
</reference>
<organism evidence="1 2">
    <name type="scientific">uncultured phage cr108_1</name>
    <dbReference type="NCBI Taxonomy" id="2772069"/>
    <lineage>
        <taxon>Viruses</taxon>
        <taxon>Duplodnaviria</taxon>
        <taxon>Heunggongvirae</taxon>
        <taxon>Uroviricota</taxon>
        <taxon>Caudoviricetes</taxon>
        <taxon>Crassvirales</taxon>
        <taxon>Steigviridae</taxon>
        <taxon>Asinivirinae</taxon>
        <taxon>Pipoluvirus</taxon>
        <taxon>Pipoluvirus rarus</taxon>
    </lineage>
</organism>
<dbReference type="Proteomes" id="UP000594030">
    <property type="component" value="Segment"/>
</dbReference>
<dbReference type="KEGG" id="vg:65129505"/>